<dbReference type="RefSeq" id="WP_311649504.1">
    <property type="nucleotide sequence ID" value="NZ_JAVRFA010000241.1"/>
</dbReference>
<evidence type="ECO:0000256" key="4">
    <source>
        <dbReference type="ARBA" id="ARBA00023136"/>
    </source>
</evidence>
<proteinExistence type="predicted"/>
<name>A0ABU2Q6C2_9ACTN</name>
<evidence type="ECO:0000256" key="3">
    <source>
        <dbReference type="ARBA" id="ARBA00022989"/>
    </source>
</evidence>
<keyword evidence="7" id="KW-1185">Reference proteome</keyword>
<keyword evidence="3" id="KW-1133">Transmembrane helix</keyword>
<comment type="subcellular location">
    <subcellularLocation>
        <location evidence="1">Membrane</location>
        <topology evidence="1">Multi-pass membrane protein</topology>
    </subcellularLocation>
</comment>
<sequence>MKKIGDRFDQFDSDTIAMVVLEGEQPLGTEAHHYYDELVRTLQADTKHVQHVQNYWGDLITAAG</sequence>
<accession>A0ABU2Q6C2</accession>
<evidence type="ECO:0000313" key="7">
    <source>
        <dbReference type="Proteomes" id="UP001183881"/>
    </source>
</evidence>
<dbReference type="EMBL" id="JAVRFA010000241">
    <property type="protein sequence ID" value="MDT0399977.1"/>
    <property type="molecule type" value="Genomic_DNA"/>
</dbReference>
<feature type="domain" description="Membrane transport protein MMPL" evidence="5">
    <location>
        <begin position="1"/>
        <end position="62"/>
    </location>
</feature>
<dbReference type="Pfam" id="PF03176">
    <property type="entry name" value="MMPL"/>
    <property type="match status" value="1"/>
</dbReference>
<evidence type="ECO:0000259" key="5">
    <source>
        <dbReference type="Pfam" id="PF03176"/>
    </source>
</evidence>
<keyword evidence="4" id="KW-0472">Membrane</keyword>
<dbReference type="InterPro" id="IPR004869">
    <property type="entry name" value="MMPL_dom"/>
</dbReference>
<evidence type="ECO:0000256" key="1">
    <source>
        <dbReference type="ARBA" id="ARBA00004141"/>
    </source>
</evidence>
<comment type="caution">
    <text evidence="6">The sequence shown here is derived from an EMBL/GenBank/DDBJ whole genome shotgun (WGS) entry which is preliminary data.</text>
</comment>
<evidence type="ECO:0000256" key="2">
    <source>
        <dbReference type="ARBA" id="ARBA00022692"/>
    </source>
</evidence>
<gene>
    <name evidence="6" type="ORF">RM705_35545</name>
</gene>
<dbReference type="Proteomes" id="UP001183881">
    <property type="component" value="Unassembled WGS sequence"/>
</dbReference>
<organism evidence="6 7">
    <name type="scientific">Streptomyces edwardsiae</name>
    <dbReference type="NCBI Taxonomy" id="3075527"/>
    <lineage>
        <taxon>Bacteria</taxon>
        <taxon>Bacillati</taxon>
        <taxon>Actinomycetota</taxon>
        <taxon>Actinomycetes</taxon>
        <taxon>Kitasatosporales</taxon>
        <taxon>Streptomycetaceae</taxon>
        <taxon>Streptomyces</taxon>
    </lineage>
</organism>
<keyword evidence="2" id="KW-0812">Transmembrane</keyword>
<feature type="non-terminal residue" evidence="6">
    <location>
        <position position="64"/>
    </location>
</feature>
<protein>
    <submittedName>
        <fullName evidence="6">MMPL family transporter</fullName>
    </submittedName>
</protein>
<reference evidence="7" key="1">
    <citation type="submission" date="2023-07" db="EMBL/GenBank/DDBJ databases">
        <title>30 novel species of actinomycetes from the DSMZ collection.</title>
        <authorList>
            <person name="Nouioui I."/>
        </authorList>
    </citation>
    <scope>NUCLEOTIDE SEQUENCE [LARGE SCALE GENOMIC DNA]</scope>
    <source>
        <strain evidence="7">DSM 41636</strain>
    </source>
</reference>
<evidence type="ECO:0000313" key="6">
    <source>
        <dbReference type="EMBL" id="MDT0399977.1"/>
    </source>
</evidence>